<gene>
    <name evidence="5" type="primary">hcf136_3</name>
    <name evidence="5" type="ORF">LMG26411_04155</name>
</gene>
<organism evidence="5 6">
    <name type="scientific">Cupriavidus numazuensis</name>
    <dbReference type="NCBI Taxonomy" id="221992"/>
    <lineage>
        <taxon>Bacteria</taxon>
        <taxon>Pseudomonadati</taxon>
        <taxon>Pseudomonadota</taxon>
        <taxon>Betaproteobacteria</taxon>
        <taxon>Burkholderiales</taxon>
        <taxon>Burkholderiaceae</taxon>
        <taxon>Cupriavidus</taxon>
    </lineage>
</organism>
<evidence type="ECO:0000256" key="2">
    <source>
        <dbReference type="ARBA" id="ARBA00023276"/>
    </source>
</evidence>
<dbReference type="SUPFAM" id="SSF50939">
    <property type="entry name" value="Sialidases"/>
    <property type="match status" value="1"/>
</dbReference>
<keyword evidence="2" id="KW-0604">Photosystem II</keyword>
<keyword evidence="1" id="KW-0602">Photosynthesis</keyword>
<dbReference type="PANTHER" id="PTHR47199">
    <property type="entry name" value="PHOTOSYSTEM II STABILITY/ASSEMBLY FACTOR HCF136, CHLOROPLASTIC"/>
    <property type="match status" value="1"/>
</dbReference>
<name>A0ABN7Q0X8_9BURK</name>
<evidence type="ECO:0000313" key="6">
    <source>
        <dbReference type="Proteomes" id="UP000672657"/>
    </source>
</evidence>
<sequence length="324" mass="33593">MQGKHWIPGALLALAAAMGSTAHADGAPATPPQLMPAVRSPAAAHAMMLGATRAGNRIVAVGEHGVVLLSDDNGQHFRQAARVPVRALLTGVSFADAQHGWAVGHAGVILHTADGGETWQLQRSDPGADQPLFSVLFRDADHGFAVGLWSLLLETADGGKTWRKHDLPPAPGSQHADRNLFRLFAAPDGAIFIAAEQGLVLRSTDQGKSWRYLETGYKGSLWAGAAQPDGTLVVAGMRGTVYSSRDRGESWVPVRSGTHSALTDLVAVPGGLAAVGTEGASIRGSAAGGLVPAPRKDRVDLTAVVAAPDGRLVDFSAHGPLAPR</sequence>
<dbReference type="EMBL" id="CAJPVI010000026">
    <property type="protein sequence ID" value="CAG2152295.1"/>
    <property type="molecule type" value="Genomic_DNA"/>
</dbReference>
<dbReference type="CDD" id="cd15482">
    <property type="entry name" value="Sialidase_non-viral"/>
    <property type="match status" value="1"/>
</dbReference>
<dbReference type="PANTHER" id="PTHR47199:SF2">
    <property type="entry name" value="PHOTOSYSTEM II STABILITY_ASSEMBLY FACTOR HCF136, CHLOROPLASTIC"/>
    <property type="match status" value="1"/>
</dbReference>
<dbReference type="InterPro" id="IPR015943">
    <property type="entry name" value="WD40/YVTN_repeat-like_dom_sf"/>
</dbReference>
<dbReference type="Pfam" id="PF14870">
    <property type="entry name" value="PSII_BNR"/>
    <property type="match status" value="2"/>
</dbReference>
<feature type="chain" id="PRO_5045118056" evidence="3">
    <location>
        <begin position="25"/>
        <end position="324"/>
    </location>
</feature>
<comment type="caution">
    <text evidence="5">The sequence shown here is derived from an EMBL/GenBank/DDBJ whole genome shotgun (WGS) entry which is preliminary data.</text>
</comment>
<reference evidence="5 6" key="1">
    <citation type="submission" date="2021-03" db="EMBL/GenBank/DDBJ databases">
        <authorList>
            <person name="Peeters C."/>
        </authorList>
    </citation>
    <scope>NUCLEOTIDE SEQUENCE [LARGE SCALE GENOMIC DNA]</scope>
    <source>
        <strain evidence="5 6">LMG 26411</strain>
    </source>
</reference>
<dbReference type="RefSeq" id="WP_244873928.1">
    <property type="nucleotide sequence ID" value="NZ_CAJPVI010000026.1"/>
</dbReference>
<dbReference type="InterPro" id="IPR028203">
    <property type="entry name" value="PSII_CF48-like_dom"/>
</dbReference>
<proteinExistence type="predicted"/>
<feature type="domain" description="Photosynthesis system II assembly factor Ycf48/Hcf136-like" evidence="4">
    <location>
        <begin position="81"/>
        <end position="124"/>
    </location>
</feature>
<evidence type="ECO:0000313" key="5">
    <source>
        <dbReference type="EMBL" id="CAG2152295.1"/>
    </source>
</evidence>
<evidence type="ECO:0000256" key="3">
    <source>
        <dbReference type="SAM" id="SignalP"/>
    </source>
</evidence>
<dbReference type="Proteomes" id="UP000672657">
    <property type="component" value="Unassembled WGS sequence"/>
</dbReference>
<dbReference type="InterPro" id="IPR036278">
    <property type="entry name" value="Sialidase_sf"/>
</dbReference>
<evidence type="ECO:0000259" key="4">
    <source>
        <dbReference type="Pfam" id="PF14870"/>
    </source>
</evidence>
<keyword evidence="6" id="KW-1185">Reference proteome</keyword>
<feature type="domain" description="Photosynthesis system II assembly factor Ycf48/Hcf136-like" evidence="4">
    <location>
        <begin position="130"/>
        <end position="264"/>
    </location>
</feature>
<feature type="signal peptide" evidence="3">
    <location>
        <begin position="1"/>
        <end position="24"/>
    </location>
</feature>
<accession>A0ABN7Q0X8</accession>
<keyword evidence="3" id="KW-0732">Signal</keyword>
<evidence type="ECO:0000256" key="1">
    <source>
        <dbReference type="ARBA" id="ARBA00022531"/>
    </source>
</evidence>
<protein>
    <submittedName>
        <fullName evidence="5">Ycf48-like protein</fullName>
    </submittedName>
</protein>
<dbReference type="Gene3D" id="2.130.10.10">
    <property type="entry name" value="YVTN repeat-like/Quinoprotein amine dehydrogenase"/>
    <property type="match status" value="2"/>
</dbReference>